<evidence type="ECO:0000256" key="3">
    <source>
        <dbReference type="ARBA" id="ARBA00022448"/>
    </source>
</evidence>
<sequence length="461" mass="47891">MIRTLRKAFMLSTFLIAAIAAPVLAGGPDPTGTTTAEANPSAPLNFAWTLIAGFLVFFMQAGFAMVEVGFSRKKNAVAVLTKNYMDALIGGLAFWAFGFAFMFGGSALAPGLEQGNSLIGLSGFLLAGNAYDVTTMELWFFQMVFAATAATIVSGAVAERTKVTAYLAYSFLISAIVYPIYGHWVWGGGWLANLPFGAGARDFAGSGVVHAVGGFVALAGAAMVGPRLGKYKPDGTPNTIPGHNLTFAALGTFILFFGWFGFNPGSTLAATDLRISVIAVNTFLAGAAASVAGVYYSLLKNGLIDLPLTLNAGLAGLVGITAGCAYVPSWAAVIIGIVSALVMIWALGFVERTLKVDDVVGAVSVHGFGGLWGLLAVGIFADGTYGGVSGLIVGETGQIIAQLINIVTVVVWSLGMGFLVFWVLKKTMGIRASRTEEIKGLDLTEHGMEAYPASAEQAEAA</sequence>
<evidence type="ECO:0000256" key="9">
    <source>
        <dbReference type="SAM" id="SignalP"/>
    </source>
</evidence>
<dbReference type="EMBL" id="DPBP01000007">
    <property type="protein sequence ID" value="HCE16580.1"/>
    <property type="molecule type" value="Genomic_DNA"/>
</dbReference>
<dbReference type="GO" id="GO:0008519">
    <property type="term" value="F:ammonium channel activity"/>
    <property type="evidence" value="ECO:0007669"/>
    <property type="project" value="InterPro"/>
</dbReference>
<keyword evidence="9" id="KW-0732">Signal</keyword>
<comment type="caution">
    <text evidence="11">The sequence shown here is derived from an EMBL/GenBank/DDBJ whole genome shotgun (WGS) entry which is preliminary data.</text>
</comment>
<accession>A0A3D1JDB4</accession>
<feature type="transmembrane region" description="Helical" evidence="8">
    <location>
        <begin position="45"/>
        <end position="66"/>
    </location>
</feature>
<feature type="transmembrane region" description="Helical" evidence="8">
    <location>
        <begin position="303"/>
        <end position="323"/>
    </location>
</feature>
<evidence type="ECO:0000259" key="10">
    <source>
        <dbReference type="Pfam" id="PF00909"/>
    </source>
</evidence>
<gene>
    <name evidence="11" type="ORF">DEQ80_01845</name>
</gene>
<feature type="transmembrane region" description="Helical" evidence="8">
    <location>
        <begin position="245"/>
        <end position="262"/>
    </location>
</feature>
<dbReference type="PANTHER" id="PTHR11730">
    <property type="entry name" value="AMMONIUM TRANSPORTER"/>
    <property type="match status" value="1"/>
</dbReference>
<comment type="subcellular location">
    <subcellularLocation>
        <location evidence="8">Cell membrane</location>
        <topology evidence="8">Multi-pass membrane protein</topology>
    </subcellularLocation>
    <subcellularLocation>
        <location evidence="1">Membrane</location>
        <topology evidence="1">Multi-pass membrane protein</topology>
    </subcellularLocation>
</comment>
<dbReference type="Proteomes" id="UP000264141">
    <property type="component" value="Unassembled WGS sequence"/>
</dbReference>
<keyword evidence="4 8" id="KW-0812">Transmembrane</keyword>
<feature type="transmembrane region" description="Helical" evidence="8">
    <location>
        <begin position="359"/>
        <end position="380"/>
    </location>
</feature>
<keyword evidence="6 8" id="KW-0472">Membrane</keyword>
<evidence type="ECO:0000313" key="11">
    <source>
        <dbReference type="EMBL" id="HCE16580.1"/>
    </source>
</evidence>
<feature type="transmembrane region" description="Helical" evidence="8">
    <location>
        <begin position="329"/>
        <end position="347"/>
    </location>
</feature>
<feature type="transmembrane region" description="Helical" evidence="8">
    <location>
        <begin position="165"/>
        <end position="184"/>
    </location>
</feature>
<keyword evidence="5 8" id="KW-1133">Transmembrane helix</keyword>
<feature type="signal peptide" evidence="9">
    <location>
        <begin position="1"/>
        <end position="25"/>
    </location>
</feature>
<dbReference type="InterPro" id="IPR029020">
    <property type="entry name" value="Ammonium/urea_transptr"/>
</dbReference>
<evidence type="ECO:0000313" key="12">
    <source>
        <dbReference type="Proteomes" id="UP000264141"/>
    </source>
</evidence>
<dbReference type="PROSITE" id="PS01219">
    <property type="entry name" value="AMMONIUM_TRANSP"/>
    <property type="match status" value="1"/>
</dbReference>
<dbReference type="Gene3D" id="1.10.3430.10">
    <property type="entry name" value="Ammonium transporter AmtB like domains"/>
    <property type="match status" value="1"/>
</dbReference>
<dbReference type="Pfam" id="PF00909">
    <property type="entry name" value="Ammonium_transp"/>
    <property type="match status" value="1"/>
</dbReference>
<reference evidence="11 12" key="1">
    <citation type="journal article" date="2018" name="Nat. Biotechnol.">
        <title>A standardized bacterial taxonomy based on genome phylogeny substantially revises the tree of life.</title>
        <authorList>
            <person name="Parks D.H."/>
            <person name="Chuvochina M."/>
            <person name="Waite D.W."/>
            <person name="Rinke C."/>
            <person name="Skarshewski A."/>
            <person name="Chaumeil P.A."/>
            <person name="Hugenholtz P."/>
        </authorList>
    </citation>
    <scope>NUCLEOTIDE SEQUENCE [LARGE SCALE GENOMIC DNA]</scope>
    <source>
        <strain evidence="11">UBA8781</strain>
    </source>
</reference>
<keyword evidence="7 8" id="KW-0924">Ammonia transport</keyword>
<dbReference type="InterPro" id="IPR018047">
    <property type="entry name" value="Ammonium_transpt_CS"/>
</dbReference>
<dbReference type="PANTHER" id="PTHR11730:SF89">
    <property type="entry name" value="AMMONIUM TRANSPORTER SLL0108-RELATED"/>
    <property type="match status" value="1"/>
</dbReference>
<feature type="transmembrane region" description="Helical" evidence="8">
    <location>
        <begin position="274"/>
        <end position="296"/>
    </location>
</feature>
<evidence type="ECO:0000256" key="2">
    <source>
        <dbReference type="ARBA" id="ARBA00005887"/>
    </source>
</evidence>
<dbReference type="InterPro" id="IPR001905">
    <property type="entry name" value="Ammonium_transpt"/>
</dbReference>
<comment type="similarity">
    <text evidence="2 8">Belongs to the ammonia transporter channel (TC 1.A.11.2) family.</text>
</comment>
<evidence type="ECO:0000256" key="8">
    <source>
        <dbReference type="RuleBase" id="RU362002"/>
    </source>
</evidence>
<evidence type="ECO:0000256" key="6">
    <source>
        <dbReference type="ARBA" id="ARBA00023136"/>
    </source>
</evidence>
<feature type="chain" id="PRO_5017798267" description="Ammonium transporter" evidence="9">
    <location>
        <begin position="26"/>
        <end position="461"/>
    </location>
</feature>
<feature type="transmembrane region" description="Helical" evidence="8">
    <location>
        <begin position="400"/>
        <end position="424"/>
    </location>
</feature>
<dbReference type="STRING" id="229919.GCA_001050195_02020"/>
<evidence type="ECO:0000256" key="4">
    <source>
        <dbReference type="ARBA" id="ARBA00022692"/>
    </source>
</evidence>
<feature type="transmembrane region" description="Helical" evidence="8">
    <location>
        <begin position="87"/>
        <end position="109"/>
    </location>
</feature>
<protein>
    <recommendedName>
        <fullName evidence="8">Ammonium transporter</fullName>
    </recommendedName>
</protein>
<dbReference type="NCBIfam" id="TIGR00836">
    <property type="entry name" value="amt"/>
    <property type="match status" value="1"/>
</dbReference>
<evidence type="ECO:0000256" key="7">
    <source>
        <dbReference type="ARBA" id="ARBA00023177"/>
    </source>
</evidence>
<evidence type="ECO:0000256" key="1">
    <source>
        <dbReference type="ARBA" id="ARBA00004141"/>
    </source>
</evidence>
<proteinExistence type="inferred from homology"/>
<feature type="transmembrane region" description="Helical" evidence="8">
    <location>
        <begin position="139"/>
        <end position="158"/>
    </location>
</feature>
<dbReference type="SUPFAM" id="SSF111352">
    <property type="entry name" value="Ammonium transporter"/>
    <property type="match status" value="1"/>
</dbReference>
<keyword evidence="3 8" id="KW-0813">Transport</keyword>
<organism evidence="11 12">
    <name type="scientific">Anaerolinea thermolimosa</name>
    <dbReference type="NCBI Taxonomy" id="229919"/>
    <lineage>
        <taxon>Bacteria</taxon>
        <taxon>Bacillati</taxon>
        <taxon>Chloroflexota</taxon>
        <taxon>Anaerolineae</taxon>
        <taxon>Anaerolineales</taxon>
        <taxon>Anaerolineaceae</taxon>
        <taxon>Anaerolinea</taxon>
    </lineage>
</organism>
<feature type="domain" description="Ammonium transporter AmtB-like" evidence="10">
    <location>
        <begin position="47"/>
        <end position="451"/>
    </location>
</feature>
<feature type="transmembrane region" description="Helical" evidence="8">
    <location>
        <begin position="204"/>
        <end position="224"/>
    </location>
</feature>
<dbReference type="GO" id="GO:0097272">
    <property type="term" value="P:ammonium homeostasis"/>
    <property type="evidence" value="ECO:0007669"/>
    <property type="project" value="TreeGrafter"/>
</dbReference>
<evidence type="ECO:0000256" key="5">
    <source>
        <dbReference type="ARBA" id="ARBA00022989"/>
    </source>
</evidence>
<dbReference type="GO" id="GO:0005886">
    <property type="term" value="C:plasma membrane"/>
    <property type="evidence" value="ECO:0007669"/>
    <property type="project" value="UniProtKB-SubCell"/>
</dbReference>
<name>A0A3D1JDB4_9CHLR</name>
<dbReference type="InterPro" id="IPR024041">
    <property type="entry name" value="NH4_transpt_AmtB-like_dom"/>
</dbReference>
<dbReference type="AlphaFoldDB" id="A0A3D1JDB4"/>